<evidence type="ECO:0000256" key="11">
    <source>
        <dbReference type="SAM" id="Coils"/>
    </source>
</evidence>
<keyword evidence="8 9" id="KW-0143">Chaperone</keyword>
<protein>
    <recommendedName>
        <fullName evidence="3 9">Chaperone protein DnaK</fullName>
    </recommendedName>
    <alternativeName>
        <fullName evidence="9">HSP70</fullName>
    </alternativeName>
    <alternativeName>
        <fullName evidence="9">Heat shock 70 kDa protein</fullName>
    </alternativeName>
    <alternativeName>
        <fullName evidence="9">Heat shock protein 70</fullName>
    </alternativeName>
</protein>
<dbReference type="Gene3D" id="3.30.420.40">
    <property type="match status" value="2"/>
</dbReference>
<evidence type="ECO:0000256" key="12">
    <source>
        <dbReference type="SAM" id="MobiDB-lite"/>
    </source>
</evidence>
<dbReference type="RefSeq" id="WP_099620321.1">
    <property type="nucleotide sequence ID" value="NZ_CP024201.1"/>
</dbReference>
<dbReference type="Gene3D" id="3.90.640.10">
    <property type="entry name" value="Actin, Chain A, domain 4"/>
    <property type="match status" value="1"/>
</dbReference>
<dbReference type="Pfam" id="PF00012">
    <property type="entry name" value="HSP70"/>
    <property type="match status" value="1"/>
</dbReference>
<dbReference type="SUPFAM" id="SSF100934">
    <property type="entry name" value="Heat shock protein 70kD (HSP70), C-terminal subdomain"/>
    <property type="match status" value="1"/>
</dbReference>
<feature type="compositionally biased region" description="Low complexity" evidence="12">
    <location>
        <begin position="600"/>
        <end position="618"/>
    </location>
</feature>
<dbReference type="CDD" id="cd10234">
    <property type="entry name" value="ASKHA_NBD_HSP70_DnaK-like"/>
    <property type="match status" value="1"/>
</dbReference>
<dbReference type="InterPro" id="IPR043129">
    <property type="entry name" value="ATPase_NBD"/>
</dbReference>
<dbReference type="PROSITE" id="PS00329">
    <property type="entry name" value="HSP70_2"/>
    <property type="match status" value="1"/>
</dbReference>
<evidence type="ECO:0000256" key="9">
    <source>
        <dbReference type="HAMAP-Rule" id="MF_00332"/>
    </source>
</evidence>
<dbReference type="FunFam" id="3.30.420.40:FF:000004">
    <property type="entry name" value="Molecular chaperone DnaK"/>
    <property type="match status" value="1"/>
</dbReference>
<dbReference type="FunFam" id="2.60.34.10:FF:000014">
    <property type="entry name" value="Chaperone protein DnaK HSP70"/>
    <property type="match status" value="1"/>
</dbReference>
<dbReference type="Gene3D" id="2.60.34.10">
    <property type="entry name" value="Substrate Binding Domain Of DNAk, Chain A, domain 1"/>
    <property type="match status" value="1"/>
</dbReference>
<name>A0A2D2AST2_9CAUL</name>
<dbReference type="GO" id="GO:0005524">
    <property type="term" value="F:ATP binding"/>
    <property type="evidence" value="ECO:0007669"/>
    <property type="project" value="UniProtKB-UniRule"/>
</dbReference>
<dbReference type="PROSITE" id="PS00297">
    <property type="entry name" value="HSP70_1"/>
    <property type="match status" value="1"/>
</dbReference>
<evidence type="ECO:0000256" key="8">
    <source>
        <dbReference type="ARBA" id="ARBA00023186"/>
    </source>
</evidence>
<dbReference type="PROSITE" id="PS01036">
    <property type="entry name" value="HSP70_3"/>
    <property type="match status" value="1"/>
</dbReference>
<dbReference type="InterPro" id="IPR012725">
    <property type="entry name" value="Chaperone_DnaK"/>
</dbReference>
<evidence type="ECO:0000256" key="4">
    <source>
        <dbReference type="ARBA" id="ARBA00022553"/>
    </source>
</evidence>
<dbReference type="GO" id="GO:0005737">
    <property type="term" value="C:cytoplasm"/>
    <property type="evidence" value="ECO:0007669"/>
    <property type="project" value="UniProtKB-ARBA"/>
</dbReference>
<evidence type="ECO:0000256" key="2">
    <source>
        <dbReference type="ARBA" id="ARBA00007381"/>
    </source>
</evidence>
<dbReference type="NCBIfam" id="TIGR02350">
    <property type="entry name" value="prok_dnaK"/>
    <property type="match status" value="1"/>
</dbReference>
<keyword evidence="4 9" id="KW-0597">Phosphoprotein</keyword>
<dbReference type="PANTHER" id="PTHR19375">
    <property type="entry name" value="HEAT SHOCK PROTEIN 70KDA"/>
    <property type="match status" value="1"/>
</dbReference>
<dbReference type="FunFam" id="3.30.420.40:FF:000020">
    <property type="entry name" value="Chaperone protein HscA homolog"/>
    <property type="match status" value="1"/>
</dbReference>
<dbReference type="KEGG" id="cmb:CSW64_00895"/>
<feature type="modified residue" description="Phosphothreonine; by autocatalysis" evidence="9">
    <location>
        <position position="198"/>
    </location>
</feature>
<dbReference type="Proteomes" id="UP000228945">
    <property type="component" value="Chromosome"/>
</dbReference>
<keyword evidence="5 9" id="KW-0547">Nucleotide-binding</keyword>
<dbReference type="SUPFAM" id="SSF53067">
    <property type="entry name" value="Actin-like ATPase domain"/>
    <property type="match status" value="2"/>
</dbReference>
<sequence>MSKIIGIDLGTTNSCVAIMDGKNPKVIENAEGARTTPSVVAFLDDGEKLVGQPAKRQAVTNPANTLFAIKRLIGRSYTDEVVAKDKDMVPYDIVKGPNGDAWVRAHGKDYSPQEVSAFILMKLKEDAERHLGEKVEKAVITVPAYFNDAQRQATKDAGKIAGLEVLRIINEPTAAALAYGLDKNDGKKIAVYDLGGGTFDVSILEIGDGVFEVKATNGDTFLGGEDFDLRVVDYLADEFKKETGTDLRNDKLALQRLKEEAEKAKKELSTTAQYEVNLPFISMNASGPLHLNIKLSRAKLEALVEDLIAKTIGPCEQALKDAGLKKTDIDEVILVGGMTRMPKVVDAVKEFFGREPHKGVNPDEVVALGAAVQAGVLQGDVKDVLLLDVTPLTLGIETLGGVFTPLIERNTTIPTKKSQTFSTADDNQSAVTIRVFQGERPMAADNKMLGQFDLVGIPPAPRGVPQIEVIFDIDANGIVHVTAKDKATNKEQSIRIQANGGLSDADIDKMVKEAESNRAEDEKRKAGVEARNQADGVIHSTEKALAEHGDKVSAEEKGAIETALADLKGSLDGGDAEAIANKTQTLVQASMKLGEAMYKAQQGGEAGDGAAQQQPQDDGVVDAEFEEVSDDDAKKSS</sequence>
<evidence type="ECO:0000256" key="6">
    <source>
        <dbReference type="ARBA" id="ARBA00022840"/>
    </source>
</evidence>
<dbReference type="InterPro" id="IPR018181">
    <property type="entry name" value="Heat_shock_70_CS"/>
</dbReference>
<keyword evidence="14" id="KW-1185">Reference proteome</keyword>
<dbReference type="InterPro" id="IPR029047">
    <property type="entry name" value="HSP70_peptide-bd_sf"/>
</dbReference>
<comment type="induction">
    <text evidence="9">By stress conditions e.g. heat shock.</text>
</comment>
<dbReference type="FunFam" id="3.90.640.10:FF:000003">
    <property type="entry name" value="Molecular chaperone DnaK"/>
    <property type="match status" value="1"/>
</dbReference>
<evidence type="ECO:0000256" key="5">
    <source>
        <dbReference type="ARBA" id="ARBA00022741"/>
    </source>
</evidence>
<dbReference type="FunFam" id="1.20.1270.10:FF:000001">
    <property type="entry name" value="Molecular chaperone DnaK"/>
    <property type="match status" value="1"/>
</dbReference>
<evidence type="ECO:0000256" key="10">
    <source>
        <dbReference type="RuleBase" id="RU003322"/>
    </source>
</evidence>
<evidence type="ECO:0000256" key="1">
    <source>
        <dbReference type="ARBA" id="ARBA00002290"/>
    </source>
</evidence>
<dbReference type="AlphaFoldDB" id="A0A2D2AST2"/>
<evidence type="ECO:0000313" key="13">
    <source>
        <dbReference type="EMBL" id="ATQ41064.1"/>
    </source>
</evidence>
<keyword evidence="6 9" id="KW-0067">ATP-binding</keyword>
<dbReference type="HAMAP" id="MF_00332">
    <property type="entry name" value="DnaK"/>
    <property type="match status" value="1"/>
</dbReference>
<keyword evidence="11" id="KW-0175">Coiled coil</keyword>
<evidence type="ECO:0000256" key="7">
    <source>
        <dbReference type="ARBA" id="ARBA00023016"/>
    </source>
</evidence>
<dbReference type="InterPro" id="IPR013126">
    <property type="entry name" value="Hsp_70_fam"/>
</dbReference>
<dbReference type="NCBIfam" id="NF001413">
    <property type="entry name" value="PRK00290.1"/>
    <property type="match status" value="1"/>
</dbReference>
<feature type="region of interest" description="Disordered" evidence="12">
    <location>
        <begin position="599"/>
        <end position="637"/>
    </location>
</feature>
<accession>A0A2D2AST2</accession>
<dbReference type="InterPro" id="IPR029048">
    <property type="entry name" value="HSP70_C_sf"/>
</dbReference>
<dbReference type="Gene3D" id="1.20.1270.10">
    <property type="match status" value="1"/>
</dbReference>
<reference evidence="13 14" key="1">
    <citation type="submission" date="2017-10" db="EMBL/GenBank/DDBJ databases">
        <title>Genome sequence of Caulobacter mirabilis FWC38.</title>
        <authorList>
            <person name="Fiebig A."/>
            <person name="Crosson S."/>
        </authorList>
    </citation>
    <scope>NUCLEOTIDE SEQUENCE [LARGE SCALE GENOMIC DNA]</scope>
    <source>
        <strain evidence="13 14">FWC 38</strain>
    </source>
</reference>
<dbReference type="GO" id="GO:0051082">
    <property type="term" value="F:unfolded protein binding"/>
    <property type="evidence" value="ECO:0007669"/>
    <property type="project" value="InterPro"/>
</dbReference>
<proteinExistence type="evidence at transcript level"/>
<dbReference type="OrthoDB" id="9766019at2"/>
<comment type="function">
    <text evidence="1 9">Acts as a chaperone.</text>
</comment>
<gene>
    <name evidence="9" type="primary">dnaK</name>
    <name evidence="13" type="ORF">CSW64_00895</name>
</gene>
<evidence type="ECO:0000313" key="14">
    <source>
        <dbReference type="Proteomes" id="UP000228945"/>
    </source>
</evidence>
<evidence type="ECO:0000256" key="3">
    <source>
        <dbReference type="ARBA" id="ARBA00014415"/>
    </source>
</evidence>
<dbReference type="SUPFAM" id="SSF100920">
    <property type="entry name" value="Heat shock protein 70kD (HSP70), peptide-binding domain"/>
    <property type="match status" value="1"/>
</dbReference>
<feature type="compositionally biased region" description="Acidic residues" evidence="12">
    <location>
        <begin position="619"/>
        <end position="630"/>
    </location>
</feature>
<keyword evidence="7 9" id="KW-0346">Stress response</keyword>
<organism evidence="13 14">
    <name type="scientific">Caulobacter mirabilis</name>
    <dbReference type="NCBI Taxonomy" id="69666"/>
    <lineage>
        <taxon>Bacteria</taxon>
        <taxon>Pseudomonadati</taxon>
        <taxon>Pseudomonadota</taxon>
        <taxon>Alphaproteobacteria</taxon>
        <taxon>Caulobacterales</taxon>
        <taxon>Caulobacteraceae</taxon>
        <taxon>Caulobacter</taxon>
    </lineage>
</organism>
<comment type="similarity">
    <text evidence="2 9 10">Belongs to the heat shock protein 70 family.</text>
</comment>
<dbReference type="EMBL" id="CP024201">
    <property type="protein sequence ID" value="ATQ41064.1"/>
    <property type="molecule type" value="Genomic_DNA"/>
</dbReference>
<dbReference type="NCBIfam" id="NF003520">
    <property type="entry name" value="PRK05183.1"/>
    <property type="match status" value="1"/>
</dbReference>
<feature type="coiled-coil region" evidence="11">
    <location>
        <begin position="247"/>
        <end position="274"/>
    </location>
</feature>
<dbReference type="GO" id="GO:0140662">
    <property type="term" value="F:ATP-dependent protein folding chaperone"/>
    <property type="evidence" value="ECO:0007669"/>
    <property type="project" value="InterPro"/>
</dbReference>
<dbReference type="PRINTS" id="PR00301">
    <property type="entry name" value="HEATSHOCK70"/>
</dbReference>